<evidence type="ECO:0000256" key="1">
    <source>
        <dbReference type="ARBA" id="ARBA00004123"/>
    </source>
</evidence>
<keyword evidence="8" id="KW-1133">Transmembrane helix</keyword>
<dbReference type="InterPro" id="IPR044808">
    <property type="entry name" value="ERF_plant"/>
</dbReference>
<dbReference type="Pfam" id="PF00847">
    <property type="entry name" value="AP2"/>
    <property type="match status" value="1"/>
</dbReference>
<dbReference type="InterPro" id="IPR036955">
    <property type="entry name" value="AP2/ERF_dom_sf"/>
</dbReference>
<evidence type="ECO:0000259" key="9">
    <source>
        <dbReference type="PROSITE" id="PS51032"/>
    </source>
</evidence>
<evidence type="ECO:0000256" key="6">
    <source>
        <dbReference type="ARBA" id="ARBA00024343"/>
    </source>
</evidence>
<evidence type="ECO:0000313" key="11">
    <source>
        <dbReference type="Proteomes" id="UP000436088"/>
    </source>
</evidence>
<keyword evidence="8" id="KW-0812">Transmembrane</keyword>
<dbReference type="PANTHER" id="PTHR31190">
    <property type="entry name" value="DNA-BINDING DOMAIN"/>
    <property type="match status" value="1"/>
</dbReference>
<dbReference type="PROSITE" id="PS51032">
    <property type="entry name" value="AP2_ERF"/>
    <property type="match status" value="1"/>
</dbReference>
<dbReference type="EMBL" id="VEPZ02001589">
    <property type="protein sequence ID" value="KAE8666918.1"/>
    <property type="molecule type" value="Genomic_DNA"/>
</dbReference>
<reference evidence="10" key="1">
    <citation type="submission" date="2019-09" db="EMBL/GenBank/DDBJ databases">
        <title>Draft genome information of white flower Hibiscus syriacus.</title>
        <authorList>
            <person name="Kim Y.-M."/>
        </authorList>
    </citation>
    <scope>NUCLEOTIDE SEQUENCE [LARGE SCALE GENOMIC DNA]</scope>
    <source>
        <strain evidence="10">YM2019G1</strain>
    </source>
</reference>
<feature type="region of interest" description="Disordered" evidence="7">
    <location>
        <begin position="177"/>
        <end position="200"/>
    </location>
</feature>
<dbReference type="GO" id="GO:0003677">
    <property type="term" value="F:DNA binding"/>
    <property type="evidence" value="ECO:0007669"/>
    <property type="project" value="UniProtKB-KW"/>
</dbReference>
<dbReference type="SMART" id="SM00380">
    <property type="entry name" value="AP2"/>
    <property type="match status" value="1"/>
</dbReference>
<keyword evidence="2" id="KW-0805">Transcription regulation</keyword>
<comment type="caution">
    <text evidence="10">The sequence shown here is derived from an EMBL/GenBank/DDBJ whole genome shotgun (WGS) entry which is preliminary data.</text>
</comment>
<protein>
    <submittedName>
        <fullName evidence="10">Ethylene-responsive transcription factor 15</fullName>
    </submittedName>
</protein>
<evidence type="ECO:0000256" key="2">
    <source>
        <dbReference type="ARBA" id="ARBA00023015"/>
    </source>
</evidence>
<feature type="transmembrane region" description="Helical" evidence="8">
    <location>
        <begin position="219"/>
        <end position="239"/>
    </location>
</feature>
<dbReference type="SUPFAM" id="SSF54171">
    <property type="entry name" value="DNA-binding domain"/>
    <property type="match status" value="1"/>
</dbReference>
<evidence type="ECO:0000256" key="7">
    <source>
        <dbReference type="SAM" id="MobiDB-lite"/>
    </source>
</evidence>
<dbReference type="FunFam" id="3.30.730.10:FF:000001">
    <property type="entry name" value="Ethylene-responsive transcription factor 2"/>
    <property type="match status" value="1"/>
</dbReference>
<sequence>MDKSCLFQHYSKSTVSGISPESSFGSAPPETYSGSWEEFLRNFNDYEEMVSVNMAAAASDQSKISINGAREYNVGSGVAKHEELPKKGKCYIGVRKRPWGKYAAEIRDSTRHGLRVWLGTFDTAEKAALAYDQAALSTRGSSATLNFPIDVVTESLRDIRYRCDDGCSPIEALKKRLSSRTKSKNTRTSSERNKRWVKERMHADRRKRHGMFELRQSDLLQIVIVPFLWTVVLVPYLVIRRVVSSYQRCDSLSYGGVV</sequence>
<evidence type="ECO:0000256" key="8">
    <source>
        <dbReference type="SAM" id="Phobius"/>
    </source>
</evidence>
<dbReference type="GO" id="GO:0009873">
    <property type="term" value="P:ethylene-activated signaling pathway"/>
    <property type="evidence" value="ECO:0007669"/>
    <property type="project" value="InterPro"/>
</dbReference>
<dbReference type="Gene3D" id="3.30.730.10">
    <property type="entry name" value="AP2/ERF domain"/>
    <property type="match status" value="1"/>
</dbReference>
<dbReference type="PANTHER" id="PTHR31190:SF72">
    <property type="entry name" value="AP2 DOMAIN CONTAINING PROTEIN, EXPRESSED"/>
    <property type="match status" value="1"/>
</dbReference>
<accession>A0A6A2WYM5</accession>
<evidence type="ECO:0000256" key="3">
    <source>
        <dbReference type="ARBA" id="ARBA00023125"/>
    </source>
</evidence>
<organism evidence="10 11">
    <name type="scientific">Hibiscus syriacus</name>
    <name type="common">Rose of Sharon</name>
    <dbReference type="NCBI Taxonomy" id="106335"/>
    <lineage>
        <taxon>Eukaryota</taxon>
        <taxon>Viridiplantae</taxon>
        <taxon>Streptophyta</taxon>
        <taxon>Embryophyta</taxon>
        <taxon>Tracheophyta</taxon>
        <taxon>Spermatophyta</taxon>
        <taxon>Magnoliopsida</taxon>
        <taxon>eudicotyledons</taxon>
        <taxon>Gunneridae</taxon>
        <taxon>Pentapetalae</taxon>
        <taxon>rosids</taxon>
        <taxon>malvids</taxon>
        <taxon>Malvales</taxon>
        <taxon>Malvaceae</taxon>
        <taxon>Malvoideae</taxon>
        <taxon>Hibiscus</taxon>
    </lineage>
</organism>
<feature type="domain" description="AP2/ERF" evidence="9">
    <location>
        <begin position="90"/>
        <end position="148"/>
    </location>
</feature>
<name>A0A6A2WYM5_HIBSY</name>
<evidence type="ECO:0000256" key="4">
    <source>
        <dbReference type="ARBA" id="ARBA00023163"/>
    </source>
</evidence>
<dbReference type="InterPro" id="IPR016177">
    <property type="entry name" value="DNA-bd_dom_sf"/>
</dbReference>
<dbReference type="CDD" id="cd00018">
    <property type="entry name" value="AP2"/>
    <property type="match status" value="1"/>
</dbReference>
<dbReference type="AlphaFoldDB" id="A0A6A2WYM5"/>
<proteinExistence type="inferred from homology"/>
<gene>
    <name evidence="10" type="ORF">F3Y22_tig00112471pilonHSYRG00017</name>
</gene>
<dbReference type="Proteomes" id="UP000436088">
    <property type="component" value="Unassembled WGS sequence"/>
</dbReference>
<evidence type="ECO:0000256" key="5">
    <source>
        <dbReference type="ARBA" id="ARBA00023242"/>
    </source>
</evidence>
<dbReference type="InterPro" id="IPR001471">
    <property type="entry name" value="AP2/ERF_dom"/>
</dbReference>
<keyword evidence="3" id="KW-0238">DNA-binding</keyword>
<keyword evidence="11" id="KW-1185">Reference proteome</keyword>
<comment type="similarity">
    <text evidence="6">Belongs to the AP2/ERF transcription factor family. ERF subfamily.</text>
</comment>
<evidence type="ECO:0000313" key="10">
    <source>
        <dbReference type="EMBL" id="KAE8666918.1"/>
    </source>
</evidence>
<dbReference type="PRINTS" id="PR00367">
    <property type="entry name" value="ETHRSPELEMNT"/>
</dbReference>
<feature type="compositionally biased region" description="Basic and acidic residues" evidence="7">
    <location>
        <begin position="189"/>
        <end position="200"/>
    </location>
</feature>
<keyword evidence="4" id="KW-0804">Transcription</keyword>
<dbReference type="GO" id="GO:0005634">
    <property type="term" value="C:nucleus"/>
    <property type="evidence" value="ECO:0007669"/>
    <property type="project" value="UniProtKB-SubCell"/>
</dbReference>
<keyword evidence="8" id="KW-0472">Membrane</keyword>
<keyword evidence="5" id="KW-0539">Nucleus</keyword>
<comment type="subcellular location">
    <subcellularLocation>
        <location evidence="1">Nucleus</location>
    </subcellularLocation>
</comment>
<dbReference type="GO" id="GO:0003700">
    <property type="term" value="F:DNA-binding transcription factor activity"/>
    <property type="evidence" value="ECO:0007669"/>
    <property type="project" value="InterPro"/>
</dbReference>